<sequence length="78" mass="8908">MVHLHVALASADFAGVRQESRDEFLLRIVHPDRLTISEFRRSLPLEWYPAEPCHQWLPVLPFNSGLEADSGAHSAFRL</sequence>
<name>A0A499VBH3_9ACTN</name>
<protein>
    <submittedName>
        <fullName evidence="1">Uncharacterized protein</fullName>
    </submittedName>
</protein>
<organism evidence="1 2">
    <name type="scientific">Streptomyces antimycoticus</name>
    <dbReference type="NCBI Taxonomy" id="68175"/>
    <lineage>
        <taxon>Bacteria</taxon>
        <taxon>Bacillati</taxon>
        <taxon>Actinomycetota</taxon>
        <taxon>Actinomycetes</taxon>
        <taxon>Kitasatosporales</taxon>
        <taxon>Streptomycetaceae</taxon>
        <taxon>Streptomyces</taxon>
        <taxon>Streptomyces violaceusniger group</taxon>
    </lineage>
</organism>
<accession>A0A499VBH3</accession>
<dbReference type="AlphaFoldDB" id="A0A499VBH3"/>
<evidence type="ECO:0000313" key="1">
    <source>
        <dbReference type="EMBL" id="BBJ43497.1"/>
    </source>
</evidence>
<evidence type="ECO:0000313" key="2">
    <source>
        <dbReference type="Proteomes" id="UP000463951"/>
    </source>
</evidence>
<dbReference type="EMBL" id="AP019620">
    <property type="protein sequence ID" value="BBJ43497.1"/>
    <property type="molecule type" value="Genomic_DNA"/>
</dbReference>
<dbReference type="Proteomes" id="UP000463951">
    <property type="component" value="Chromosome"/>
</dbReference>
<reference evidence="1 2" key="1">
    <citation type="journal article" date="2020" name="Int. J. Syst. Evol. Microbiol.">
        <title>Reclassification of Streptomyces castelarensis and Streptomyces sporoclivatus as later heterotypic synonyms of Streptomyces antimycoticus.</title>
        <authorList>
            <person name="Komaki H."/>
            <person name="Tamura T."/>
        </authorList>
    </citation>
    <scope>NUCLEOTIDE SEQUENCE [LARGE SCALE GENOMIC DNA]</scope>
    <source>
        <strain evidence="1 2">NBRC 100767</strain>
    </source>
</reference>
<proteinExistence type="predicted"/>
<gene>
    <name evidence="1" type="ORF">SSPO_062150</name>
</gene>